<dbReference type="Proteomes" id="UP000494252">
    <property type="component" value="Unassembled WGS sequence"/>
</dbReference>
<proteinExistence type="predicted"/>
<dbReference type="AlphaFoldDB" id="A0A6J5GPU1"/>
<organism evidence="1 2">
    <name type="scientific">Paraburkholderia fynbosensis</name>
    <dbReference type="NCBI Taxonomy" id="1200993"/>
    <lineage>
        <taxon>Bacteria</taxon>
        <taxon>Pseudomonadati</taxon>
        <taxon>Pseudomonadota</taxon>
        <taxon>Betaproteobacteria</taxon>
        <taxon>Burkholderiales</taxon>
        <taxon>Burkholderiaceae</taxon>
        <taxon>Paraburkholderia</taxon>
    </lineage>
</organism>
<name>A0A6J5GPU1_9BURK</name>
<sequence length="82" mass="8673">MQEIHAHRGFNITVLVEDDPAGGSSVTTRIDRAEVDAAERAGWTAPRLARSPLRGKAAIGAAVDDARHAIDSALGERGVLEE</sequence>
<accession>A0A6J5GPU1</accession>
<keyword evidence="2" id="KW-1185">Reference proteome</keyword>
<evidence type="ECO:0000313" key="2">
    <source>
        <dbReference type="Proteomes" id="UP000494252"/>
    </source>
</evidence>
<gene>
    <name evidence="1" type="ORF">LMG27177_05393</name>
</gene>
<evidence type="ECO:0000313" key="1">
    <source>
        <dbReference type="EMBL" id="CAB3803125.1"/>
    </source>
</evidence>
<reference evidence="1 2" key="1">
    <citation type="submission" date="2020-04" db="EMBL/GenBank/DDBJ databases">
        <authorList>
            <person name="De Canck E."/>
        </authorList>
    </citation>
    <scope>NUCLEOTIDE SEQUENCE [LARGE SCALE GENOMIC DNA]</scope>
    <source>
        <strain evidence="1 2">LMG 27177</strain>
    </source>
</reference>
<protein>
    <submittedName>
        <fullName evidence="1">Uncharacterized protein</fullName>
    </submittedName>
</protein>
<dbReference type="EMBL" id="CADIKI010000018">
    <property type="protein sequence ID" value="CAB3803125.1"/>
    <property type="molecule type" value="Genomic_DNA"/>
</dbReference>
<dbReference type="RefSeq" id="WP_175164633.1">
    <property type="nucleotide sequence ID" value="NZ_CADIKI010000018.1"/>
</dbReference>